<accession>A0A5S3VC81</accession>
<evidence type="ECO:0000256" key="4">
    <source>
        <dbReference type="ARBA" id="ARBA00022452"/>
    </source>
</evidence>
<keyword evidence="9" id="KW-0675">Receptor</keyword>
<evidence type="ECO:0000256" key="14">
    <source>
        <dbReference type="SAM" id="SignalP"/>
    </source>
</evidence>
<dbReference type="GO" id="GO:0015344">
    <property type="term" value="F:siderophore uptake transmembrane transporter activity"/>
    <property type="evidence" value="ECO:0007669"/>
    <property type="project" value="TreeGrafter"/>
</dbReference>
<sequence length="664" mass="75094">MINRVALFFLGYAVSFLSVAQANSEEGLFELSFEELLDVNITLATKTAETRASVPSSITVFNEQHISLLGVSNAYDLMNFVPGFQSTRGDWVGAVPKEHARGVYLDSGNVLVMINGLRLNESSFGKASVYMPFIPIEIIERVEFIRGPGSALYGSNAFLGVMNVVTKKEHNQVSVAVGEHGHLQGSLNVFQPLNEVYDIYANVSWEQRNGERYAEFDVRDPLNTHFVEVGIKWKQGHFAIHHNQTELSEFVNLAGWSKGNNHKSENLAFNFAYAWLNDEVWEVTSELQYVEHQIDSNGLLASAEQLALERNFYVGPSWSTKDATLKLDAAYTFDPSLVFNFGAEYSEEEQSKAGVRTSYFDFVRGDIYVDEAFDQGGVITVVDYAAFSDLLQSFDSYAAYGQAKYQAHDKVTLFIGARFDEVKHIDNKLSPRLAVIYDVFEGHTLKLQYGESFRTPVSNELNSNDDVTIGNPNLKSEYVKTTEIVWHTQYESWQADVVVFDNELEDFINLVPIDVQQGRFTFDNVFETSVQGIELNGNFNLSPSSWFEVGYTQLFDEPFNASFKRFGAMALTHQVSEFQYSLNAIWRDAVFVESLDLSLAPHYDQSSYFIVGASVTWQVSPTQSLNLKAQNLFDKNYDVFDPRMQNGRVPAKGRNLRLQYSYMF</sequence>
<protein>
    <submittedName>
        <fullName evidence="17">Ferric-rhodotorulic acid transporter</fullName>
    </submittedName>
</protein>
<evidence type="ECO:0000256" key="6">
    <source>
        <dbReference type="ARBA" id="ARBA00022729"/>
    </source>
</evidence>
<evidence type="ECO:0000256" key="8">
    <source>
        <dbReference type="ARBA" id="ARBA00023136"/>
    </source>
</evidence>
<dbReference type="Proteomes" id="UP000307217">
    <property type="component" value="Unassembled WGS sequence"/>
</dbReference>
<dbReference type="AlphaFoldDB" id="A0A5S3VC81"/>
<reference evidence="17 18" key="1">
    <citation type="submission" date="2018-01" db="EMBL/GenBank/DDBJ databases">
        <authorList>
            <person name="Paulsen S."/>
            <person name="Gram L.K."/>
        </authorList>
    </citation>
    <scope>NUCLEOTIDE SEQUENCE [LARGE SCALE GENOMIC DNA]</scope>
    <source>
        <strain evidence="17 18">S3790</strain>
    </source>
</reference>
<keyword evidence="7 13" id="KW-0798">TonB box</keyword>
<evidence type="ECO:0000256" key="11">
    <source>
        <dbReference type="PROSITE-ProRule" id="PRU01360"/>
    </source>
</evidence>
<dbReference type="Pfam" id="PF07715">
    <property type="entry name" value="Plug"/>
    <property type="match status" value="1"/>
</dbReference>
<dbReference type="PANTHER" id="PTHR30069:SF29">
    <property type="entry name" value="HEMOGLOBIN AND HEMOGLOBIN-HAPTOGLOBIN-BINDING PROTEIN 1-RELATED"/>
    <property type="match status" value="1"/>
</dbReference>
<keyword evidence="4 11" id="KW-1134">Transmembrane beta strand</keyword>
<keyword evidence="6 14" id="KW-0732">Signal</keyword>
<dbReference type="OrthoDB" id="9764669at2"/>
<evidence type="ECO:0000256" key="7">
    <source>
        <dbReference type="ARBA" id="ARBA00023077"/>
    </source>
</evidence>
<dbReference type="InterPro" id="IPR000531">
    <property type="entry name" value="Beta-barrel_TonB"/>
</dbReference>
<feature type="chain" id="PRO_5024295327" evidence="14">
    <location>
        <begin position="21"/>
        <end position="664"/>
    </location>
</feature>
<keyword evidence="8 11" id="KW-0472">Membrane</keyword>
<dbReference type="InterPro" id="IPR012910">
    <property type="entry name" value="Plug_dom"/>
</dbReference>
<dbReference type="SUPFAM" id="SSF56935">
    <property type="entry name" value="Porins"/>
    <property type="match status" value="1"/>
</dbReference>
<dbReference type="PROSITE" id="PS52016">
    <property type="entry name" value="TONB_DEPENDENT_REC_3"/>
    <property type="match status" value="1"/>
</dbReference>
<keyword evidence="10 11" id="KW-0998">Cell outer membrane</keyword>
<evidence type="ECO:0000256" key="9">
    <source>
        <dbReference type="ARBA" id="ARBA00023170"/>
    </source>
</evidence>
<comment type="similarity">
    <text evidence="2">Belongs to the TonB-dependent receptor family. Hemoglobin/haptoglobin binding protein subfamily.</text>
</comment>
<dbReference type="InterPro" id="IPR010917">
    <property type="entry name" value="TonB_rcpt_CS"/>
</dbReference>
<feature type="domain" description="TonB-dependent receptor-like beta-barrel" evidence="15">
    <location>
        <begin position="256"/>
        <end position="632"/>
    </location>
</feature>
<dbReference type="InterPro" id="IPR037066">
    <property type="entry name" value="Plug_dom_sf"/>
</dbReference>
<evidence type="ECO:0000256" key="13">
    <source>
        <dbReference type="RuleBase" id="RU003357"/>
    </source>
</evidence>
<comment type="caution">
    <text evidence="17">The sequence shown here is derived from an EMBL/GenBank/DDBJ whole genome shotgun (WGS) entry which is preliminary data.</text>
</comment>
<comment type="subcellular location">
    <subcellularLocation>
        <location evidence="1 11">Cell outer membrane</location>
        <topology evidence="1 11">Multi-pass membrane protein</topology>
    </subcellularLocation>
</comment>
<dbReference type="EMBL" id="PNBX01000014">
    <property type="protein sequence ID" value="TMO69650.1"/>
    <property type="molecule type" value="Genomic_DNA"/>
</dbReference>
<evidence type="ECO:0000256" key="5">
    <source>
        <dbReference type="ARBA" id="ARBA00022692"/>
    </source>
</evidence>
<keyword evidence="3 11" id="KW-0813">Transport</keyword>
<proteinExistence type="inferred from homology"/>
<dbReference type="GO" id="GO:0044718">
    <property type="term" value="P:siderophore transmembrane transport"/>
    <property type="evidence" value="ECO:0007669"/>
    <property type="project" value="TreeGrafter"/>
</dbReference>
<evidence type="ECO:0000259" key="16">
    <source>
        <dbReference type="Pfam" id="PF07715"/>
    </source>
</evidence>
<evidence type="ECO:0000256" key="3">
    <source>
        <dbReference type="ARBA" id="ARBA00022448"/>
    </source>
</evidence>
<evidence type="ECO:0000313" key="17">
    <source>
        <dbReference type="EMBL" id="TMO69650.1"/>
    </source>
</evidence>
<evidence type="ECO:0000256" key="1">
    <source>
        <dbReference type="ARBA" id="ARBA00004571"/>
    </source>
</evidence>
<name>A0A5S3VC81_9GAMM</name>
<feature type="domain" description="TonB-dependent receptor plug" evidence="16">
    <location>
        <begin position="52"/>
        <end position="161"/>
    </location>
</feature>
<dbReference type="InterPro" id="IPR039426">
    <property type="entry name" value="TonB-dep_rcpt-like"/>
</dbReference>
<dbReference type="Gene3D" id="2.170.130.10">
    <property type="entry name" value="TonB-dependent receptor, plug domain"/>
    <property type="match status" value="1"/>
</dbReference>
<gene>
    <name evidence="17" type="ORF">CWC19_04150</name>
</gene>
<feature type="signal peptide" evidence="14">
    <location>
        <begin position="1"/>
        <end position="20"/>
    </location>
</feature>
<keyword evidence="5 11" id="KW-0812">Transmembrane</keyword>
<organism evidence="17 18">
    <name type="scientific">Pseudoalteromonas aurantia</name>
    <dbReference type="NCBI Taxonomy" id="43654"/>
    <lineage>
        <taxon>Bacteria</taxon>
        <taxon>Pseudomonadati</taxon>
        <taxon>Pseudomonadota</taxon>
        <taxon>Gammaproteobacteria</taxon>
        <taxon>Alteromonadales</taxon>
        <taxon>Pseudoalteromonadaceae</taxon>
        <taxon>Pseudoalteromonas</taxon>
    </lineage>
</organism>
<evidence type="ECO:0000259" key="15">
    <source>
        <dbReference type="Pfam" id="PF00593"/>
    </source>
</evidence>
<evidence type="ECO:0000313" key="18">
    <source>
        <dbReference type="Proteomes" id="UP000307217"/>
    </source>
</evidence>
<reference evidence="18" key="2">
    <citation type="submission" date="2019-06" db="EMBL/GenBank/DDBJ databases">
        <title>Co-occurence of chitin degradation, pigmentation and bioactivity in marine Pseudoalteromonas.</title>
        <authorList>
            <person name="Sonnenschein E.C."/>
            <person name="Bech P.K."/>
        </authorList>
    </citation>
    <scope>NUCLEOTIDE SEQUENCE [LARGE SCALE GENOMIC DNA]</scope>
    <source>
        <strain evidence="18">S3790</strain>
    </source>
</reference>
<evidence type="ECO:0000256" key="2">
    <source>
        <dbReference type="ARBA" id="ARBA00008143"/>
    </source>
</evidence>
<dbReference type="PROSITE" id="PS01156">
    <property type="entry name" value="TONB_DEPENDENT_REC_2"/>
    <property type="match status" value="1"/>
</dbReference>
<dbReference type="Pfam" id="PF00593">
    <property type="entry name" value="TonB_dep_Rec_b-barrel"/>
    <property type="match status" value="1"/>
</dbReference>
<evidence type="ECO:0000256" key="10">
    <source>
        <dbReference type="ARBA" id="ARBA00023237"/>
    </source>
</evidence>
<feature type="short sequence motif" description="TonB C-terminal box" evidence="12">
    <location>
        <begin position="647"/>
        <end position="664"/>
    </location>
</feature>
<dbReference type="InterPro" id="IPR036942">
    <property type="entry name" value="Beta-barrel_TonB_sf"/>
</dbReference>
<dbReference type="RefSeq" id="WP_138590265.1">
    <property type="nucleotide sequence ID" value="NZ_PNBX01000014.1"/>
</dbReference>
<dbReference type="GO" id="GO:0009279">
    <property type="term" value="C:cell outer membrane"/>
    <property type="evidence" value="ECO:0007669"/>
    <property type="project" value="UniProtKB-SubCell"/>
</dbReference>
<dbReference type="Gene3D" id="2.40.170.20">
    <property type="entry name" value="TonB-dependent receptor, beta-barrel domain"/>
    <property type="match status" value="1"/>
</dbReference>
<evidence type="ECO:0000256" key="12">
    <source>
        <dbReference type="PROSITE-ProRule" id="PRU10144"/>
    </source>
</evidence>
<dbReference type="PANTHER" id="PTHR30069">
    <property type="entry name" value="TONB-DEPENDENT OUTER MEMBRANE RECEPTOR"/>
    <property type="match status" value="1"/>
</dbReference>